<keyword evidence="2" id="KW-1185">Reference proteome</keyword>
<sequence>MNIEGLENVRDIFSIFHDGSISSFALDGDDLTLEVEIQYLAERVDPEFRKFKVRLFGASNVRFSTWPSDLRSDPVVLTDVPAIFDTDLQILEGSLSEEGIRVVCNQRSSDLPYCGGELHFHCLRAEVEDEGGKGYSIEELSELCKGYWDDWSSRSQA</sequence>
<name>A0ABS1WQ76_9GAMM</name>
<accession>A0ABS1WQ76</accession>
<dbReference type="Proteomes" id="UP000661077">
    <property type="component" value="Unassembled WGS sequence"/>
</dbReference>
<proteinExistence type="predicted"/>
<gene>
    <name evidence="1" type="ORF">JM946_00135</name>
</gene>
<reference evidence="1 2" key="1">
    <citation type="journal article" date="2021" name="Int. J. Syst. Evol. Microbiol.">
        <title>Steroidobacter gossypii sp. nov., isolated from soil of cotton cropping field.</title>
        <authorList>
            <person name="Huang R."/>
            <person name="Yang S."/>
            <person name="Zhen C."/>
            <person name="Liu W."/>
        </authorList>
    </citation>
    <scope>NUCLEOTIDE SEQUENCE [LARGE SCALE GENOMIC DNA]</scope>
    <source>
        <strain evidence="1 2">S1-65</strain>
    </source>
</reference>
<evidence type="ECO:0000313" key="2">
    <source>
        <dbReference type="Proteomes" id="UP000661077"/>
    </source>
</evidence>
<dbReference type="RefSeq" id="WP_203165113.1">
    <property type="nucleotide sequence ID" value="NZ_JAEVLS010000001.1"/>
</dbReference>
<comment type="caution">
    <text evidence="1">The sequence shown here is derived from an EMBL/GenBank/DDBJ whole genome shotgun (WGS) entry which is preliminary data.</text>
</comment>
<dbReference type="EMBL" id="JAEVLS010000001">
    <property type="protein sequence ID" value="MBM0103127.1"/>
    <property type="molecule type" value="Genomic_DNA"/>
</dbReference>
<organism evidence="1 2">
    <name type="scientific">Steroidobacter gossypii</name>
    <dbReference type="NCBI Taxonomy" id="2805490"/>
    <lineage>
        <taxon>Bacteria</taxon>
        <taxon>Pseudomonadati</taxon>
        <taxon>Pseudomonadota</taxon>
        <taxon>Gammaproteobacteria</taxon>
        <taxon>Steroidobacterales</taxon>
        <taxon>Steroidobacteraceae</taxon>
        <taxon>Steroidobacter</taxon>
    </lineage>
</organism>
<evidence type="ECO:0000313" key="1">
    <source>
        <dbReference type="EMBL" id="MBM0103127.1"/>
    </source>
</evidence>
<protein>
    <submittedName>
        <fullName evidence="1">Uncharacterized protein</fullName>
    </submittedName>
</protein>